<evidence type="ECO:0000259" key="1">
    <source>
        <dbReference type="Pfam" id="PF01261"/>
    </source>
</evidence>
<dbReference type="GO" id="GO:0016853">
    <property type="term" value="F:isomerase activity"/>
    <property type="evidence" value="ECO:0007669"/>
    <property type="project" value="UniProtKB-KW"/>
</dbReference>
<dbReference type="NCBIfam" id="TIGR01409">
    <property type="entry name" value="TAT_signal_seq"/>
    <property type="match status" value="1"/>
</dbReference>
<proteinExistence type="predicted"/>
<protein>
    <submittedName>
        <fullName evidence="2">Sugar phosphate isomerase/epimerase family protein</fullName>
    </submittedName>
</protein>
<gene>
    <name evidence="2" type="ORF">QM480_17765</name>
</gene>
<evidence type="ECO:0000313" key="3">
    <source>
        <dbReference type="Proteomes" id="UP001236569"/>
    </source>
</evidence>
<feature type="domain" description="Xylose isomerase-like TIM barrel" evidence="1">
    <location>
        <begin position="65"/>
        <end position="312"/>
    </location>
</feature>
<dbReference type="RefSeq" id="WP_283371047.1">
    <property type="nucleotide sequence ID" value="NZ_JASHID010000015.1"/>
</dbReference>
<dbReference type="Proteomes" id="UP001236569">
    <property type="component" value="Unassembled WGS sequence"/>
</dbReference>
<keyword evidence="3" id="KW-1185">Reference proteome</keyword>
<organism evidence="2 3">
    <name type="scientific">Flectobacillus longus</name>
    <dbReference type="NCBI Taxonomy" id="2984207"/>
    <lineage>
        <taxon>Bacteria</taxon>
        <taxon>Pseudomonadati</taxon>
        <taxon>Bacteroidota</taxon>
        <taxon>Cytophagia</taxon>
        <taxon>Cytophagales</taxon>
        <taxon>Flectobacillaceae</taxon>
        <taxon>Flectobacillus</taxon>
    </lineage>
</organism>
<dbReference type="InterPro" id="IPR013022">
    <property type="entry name" value="Xyl_isomerase-like_TIM-brl"/>
</dbReference>
<dbReference type="PANTHER" id="PTHR12110">
    <property type="entry name" value="HYDROXYPYRUVATE ISOMERASE"/>
    <property type="match status" value="1"/>
</dbReference>
<dbReference type="InterPro" id="IPR036237">
    <property type="entry name" value="Xyl_isomerase-like_sf"/>
</dbReference>
<keyword evidence="2" id="KW-0413">Isomerase</keyword>
<dbReference type="PANTHER" id="PTHR12110:SF53">
    <property type="entry name" value="BLR5974 PROTEIN"/>
    <property type="match status" value="1"/>
</dbReference>
<evidence type="ECO:0000313" key="2">
    <source>
        <dbReference type="EMBL" id="MDI9866195.1"/>
    </source>
</evidence>
<dbReference type="Pfam" id="PF01261">
    <property type="entry name" value="AP_endonuc_2"/>
    <property type="match status" value="1"/>
</dbReference>
<name>A0ABT6YRI0_9BACT</name>
<dbReference type="SUPFAM" id="SSF51658">
    <property type="entry name" value="Xylose isomerase-like"/>
    <property type="match status" value="1"/>
</dbReference>
<dbReference type="PROSITE" id="PS51318">
    <property type="entry name" value="TAT"/>
    <property type="match status" value="1"/>
</dbReference>
<sequence>MNSRRDFLKTFAAASGVMAFAPDMLAASEAGKKLFFEISLAEWSLHKAIFGGQMTNLDFPVKARKDFGIGIVEYVNTCFKSSSKDFKENGKDSAYLKELLMRCNDNGVKNHLIMCDAEGDMGDSDEKKRLQTVDNHKKWVEAAKFLGCKTIRVNAGGKGSAEEVAKNAADGLAKLSEFAATMKINVIVENHGGYSSNGEWLTGVMKAVNMKNCGTLPDFGNFCIKRDAANWRTCLDEYDRYKGVKELMPFAKGVSAKTNVFDADGNERNIDYVRLMKIVKEAGFKGIVGIEFEGEELSEDEGIKATLKLLQKVGGILS</sequence>
<reference evidence="2 3" key="1">
    <citation type="submission" date="2023-05" db="EMBL/GenBank/DDBJ databases">
        <title>Novel species of genus Flectobacillus isolated from stream in China.</title>
        <authorList>
            <person name="Lu H."/>
        </authorList>
    </citation>
    <scope>NUCLEOTIDE SEQUENCE [LARGE SCALE GENOMIC DNA]</scope>
    <source>
        <strain evidence="2 3">DC10W</strain>
    </source>
</reference>
<dbReference type="InterPro" id="IPR050312">
    <property type="entry name" value="IolE/XylAMocC-like"/>
</dbReference>
<dbReference type="InterPro" id="IPR006311">
    <property type="entry name" value="TAT_signal"/>
</dbReference>
<dbReference type="Gene3D" id="3.20.20.150">
    <property type="entry name" value="Divalent-metal-dependent TIM barrel enzymes"/>
    <property type="match status" value="1"/>
</dbReference>
<dbReference type="EMBL" id="JASHID010000015">
    <property type="protein sequence ID" value="MDI9866195.1"/>
    <property type="molecule type" value="Genomic_DNA"/>
</dbReference>
<accession>A0ABT6YRI0</accession>
<dbReference type="InterPro" id="IPR019546">
    <property type="entry name" value="TAT_signal_bac_arc"/>
</dbReference>
<comment type="caution">
    <text evidence="2">The sequence shown here is derived from an EMBL/GenBank/DDBJ whole genome shotgun (WGS) entry which is preliminary data.</text>
</comment>